<dbReference type="PANTHER" id="PTHR44858:SF1">
    <property type="entry name" value="UDP-N-ACETYLGLUCOSAMINE--PEPTIDE N-ACETYLGLUCOSAMINYLTRANSFERASE SPINDLY-RELATED"/>
    <property type="match status" value="1"/>
</dbReference>
<dbReference type="SMART" id="SM00028">
    <property type="entry name" value="TPR"/>
    <property type="match status" value="5"/>
</dbReference>
<evidence type="ECO:0000256" key="1">
    <source>
        <dbReference type="ARBA" id="ARBA00022737"/>
    </source>
</evidence>
<dbReference type="SUPFAM" id="SSF81901">
    <property type="entry name" value="HCP-like"/>
    <property type="match status" value="1"/>
</dbReference>
<dbReference type="PANTHER" id="PTHR44858">
    <property type="entry name" value="TETRATRICOPEPTIDE REPEAT PROTEIN 6"/>
    <property type="match status" value="1"/>
</dbReference>
<evidence type="ECO:0000256" key="3">
    <source>
        <dbReference type="PROSITE-ProRule" id="PRU00339"/>
    </source>
</evidence>
<keyword evidence="2 3" id="KW-0802">TPR repeat</keyword>
<keyword evidence="1" id="KW-0677">Repeat</keyword>
<accession>A0AAW2YS54</accession>
<evidence type="ECO:0000313" key="5">
    <source>
        <dbReference type="Proteomes" id="UP001431209"/>
    </source>
</evidence>
<dbReference type="InterPro" id="IPR011990">
    <property type="entry name" value="TPR-like_helical_dom_sf"/>
</dbReference>
<dbReference type="Pfam" id="PF13181">
    <property type="entry name" value="TPR_8"/>
    <property type="match status" value="2"/>
</dbReference>
<proteinExistence type="predicted"/>
<gene>
    <name evidence="4" type="ORF">AKO1_000660</name>
</gene>
<comment type="caution">
    <text evidence="4">The sequence shown here is derived from an EMBL/GenBank/DDBJ whole genome shotgun (WGS) entry which is preliminary data.</text>
</comment>
<organism evidence="4 5">
    <name type="scientific">Acrasis kona</name>
    <dbReference type="NCBI Taxonomy" id="1008807"/>
    <lineage>
        <taxon>Eukaryota</taxon>
        <taxon>Discoba</taxon>
        <taxon>Heterolobosea</taxon>
        <taxon>Tetramitia</taxon>
        <taxon>Eutetramitia</taxon>
        <taxon>Acrasidae</taxon>
        <taxon>Acrasis</taxon>
    </lineage>
</organism>
<sequence length="460" mass="54120">MVLVSGDNNSPKKDRILYHIEHALSLFQNITKREAVRALRAVLEDGDTLVTKYEAVFIEWQIFGQVKLMNSQLRRCKLLDSEIGVYIYKTASEKLRAQLEQITKEETSYDYMTNAMLQRFQFHPYKAKALFQRAIALNTRNFEAIYCQSMISLRLIRVVDYLKCLKVALHICEQEIHEMTLASPEQTDDVDLHWFDEAPIKQANAFRHAILGRIYIKYKEHQKALQEYKASLNFDKRFMFSYFYMGQYYAFDGERNEALAKKNFKKALSLVGVQRKTVYTSLIYDNMGQSCENFADNQAAMECYEKAIHSNKLYAWGYQGRGYVNGSWNLFDKAIQDSTMCLQFEPEMKVVAAEIYAERGRIQFGLDNKEECVIDLEKCRELDPTQVYPYVMLSFLEKDKKRALRLLDEGERNCSPEPLDLQYLLERKAWYYTYIEPDQKMANWYTACAKNMKKSYNRID</sequence>
<reference evidence="4 5" key="1">
    <citation type="submission" date="2024-03" db="EMBL/GenBank/DDBJ databases">
        <title>The Acrasis kona genome and developmental transcriptomes reveal deep origins of eukaryotic multicellular pathways.</title>
        <authorList>
            <person name="Sheikh S."/>
            <person name="Fu C.-J."/>
            <person name="Brown M.W."/>
            <person name="Baldauf S.L."/>
        </authorList>
    </citation>
    <scope>NUCLEOTIDE SEQUENCE [LARGE SCALE GENOMIC DNA]</scope>
    <source>
        <strain evidence="4 5">ATCC MYA-3509</strain>
    </source>
</reference>
<dbReference type="EMBL" id="JAOPGA020000614">
    <property type="protein sequence ID" value="KAL0479965.1"/>
    <property type="molecule type" value="Genomic_DNA"/>
</dbReference>
<keyword evidence="5" id="KW-1185">Reference proteome</keyword>
<dbReference type="Gene3D" id="1.25.40.10">
    <property type="entry name" value="Tetratricopeptide repeat domain"/>
    <property type="match status" value="2"/>
</dbReference>
<protein>
    <submittedName>
        <fullName evidence="4">TTC13</fullName>
    </submittedName>
</protein>
<evidence type="ECO:0000313" key="4">
    <source>
        <dbReference type="EMBL" id="KAL0479965.1"/>
    </source>
</evidence>
<dbReference type="InterPro" id="IPR050498">
    <property type="entry name" value="Ycf3"/>
</dbReference>
<evidence type="ECO:0000256" key="2">
    <source>
        <dbReference type="ARBA" id="ARBA00022803"/>
    </source>
</evidence>
<feature type="repeat" description="TPR" evidence="3">
    <location>
        <begin position="205"/>
        <end position="238"/>
    </location>
</feature>
<dbReference type="Proteomes" id="UP001431209">
    <property type="component" value="Unassembled WGS sequence"/>
</dbReference>
<name>A0AAW2YS54_9EUKA</name>
<dbReference type="PROSITE" id="PS50005">
    <property type="entry name" value="TPR"/>
    <property type="match status" value="1"/>
</dbReference>
<dbReference type="InterPro" id="IPR019734">
    <property type="entry name" value="TPR_rpt"/>
</dbReference>
<dbReference type="AlphaFoldDB" id="A0AAW2YS54"/>